<dbReference type="EMBL" id="AWUE01016476">
    <property type="protein sequence ID" value="OMO91187.1"/>
    <property type="molecule type" value="Genomic_DNA"/>
</dbReference>
<accession>A0A1R3J8S2</accession>
<name>A0A1R3J8S2_9ROSI</name>
<gene>
    <name evidence="4" type="ORF">COLO4_18571</name>
</gene>
<dbReference type="GO" id="GO:0009737">
    <property type="term" value="P:response to abscisic acid"/>
    <property type="evidence" value="ECO:0007669"/>
    <property type="project" value="InterPro"/>
</dbReference>
<feature type="compositionally biased region" description="Acidic residues" evidence="1">
    <location>
        <begin position="227"/>
        <end position="236"/>
    </location>
</feature>
<dbReference type="InterPro" id="IPR046848">
    <property type="entry name" value="E_motif"/>
</dbReference>
<keyword evidence="5" id="KW-1185">Reference proteome</keyword>
<evidence type="ECO:0000259" key="3">
    <source>
        <dbReference type="Pfam" id="PF23403"/>
    </source>
</evidence>
<feature type="region of interest" description="Disordered" evidence="1">
    <location>
        <begin position="153"/>
        <end position="189"/>
    </location>
</feature>
<feature type="region of interest" description="Disordered" evidence="1">
    <location>
        <begin position="417"/>
        <end position="452"/>
    </location>
</feature>
<evidence type="ECO:0000313" key="5">
    <source>
        <dbReference type="Proteomes" id="UP000187203"/>
    </source>
</evidence>
<comment type="caution">
    <text evidence="4">The sequence shown here is derived from an EMBL/GenBank/DDBJ whole genome shotgun (WGS) entry which is preliminary data.</text>
</comment>
<reference evidence="5" key="1">
    <citation type="submission" date="2013-09" db="EMBL/GenBank/DDBJ databases">
        <title>Corchorus olitorius genome sequencing.</title>
        <authorList>
            <person name="Alam M."/>
            <person name="Haque M.S."/>
            <person name="Islam M.S."/>
            <person name="Emdad E.M."/>
            <person name="Islam M.M."/>
            <person name="Ahmed B."/>
            <person name="Halim A."/>
            <person name="Hossen Q.M.M."/>
            <person name="Hossain M.Z."/>
            <person name="Ahmed R."/>
            <person name="Khan M.M."/>
            <person name="Islam R."/>
            <person name="Rashid M.M."/>
            <person name="Khan S.A."/>
            <person name="Rahman M.S."/>
            <person name="Alam M."/>
            <person name="Yahiya A.S."/>
            <person name="Khan M.S."/>
            <person name="Azam M.S."/>
            <person name="Haque T."/>
            <person name="Lashkar M.Z.H."/>
            <person name="Akhand A.I."/>
            <person name="Morshed G."/>
            <person name="Roy S."/>
            <person name="Uddin K.S."/>
            <person name="Rabeya T."/>
            <person name="Hossain A.S."/>
            <person name="Chowdhury A."/>
            <person name="Snigdha A.R."/>
            <person name="Mortoza M.S."/>
            <person name="Matin S.A."/>
            <person name="Hoque S.M.E."/>
            <person name="Islam M.K."/>
            <person name="Roy D.K."/>
            <person name="Haider R."/>
            <person name="Moosa M.M."/>
            <person name="Elias S.M."/>
            <person name="Hasan A.M."/>
            <person name="Jahan S."/>
            <person name="Shafiuddin M."/>
            <person name="Mahmood N."/>
            <person name="Shommy N.S."/>
        </authorList>
    </citation>
    <scope>NUCLEOTIDE SEQUENCE [LARGE SCALE GENOMIC DNA]</scope>
    <source>
        <strain evidence="5">cv. O-4</strain>
    </source>
</reference>
<feature type="region of interest" description="Disordered" evidence="1">
    <location>
        <begin position="204"/>
        <end position="237"/>
    </location>
</feature>
<feature type="region of interest" description="Disordered" evidence="1">
    <location>
        <begin position="310"/>
        <end position="365"/>
    </location>
</feature>
<evidence type="ECO:0000259" key="2">
    <source>
        <dbReference type="Pfam" id="PF23399"/>
    </source>
</evidence>
<proteinExistence type="predicted"/>
<protein>
    <recommendedName>
        <fullName evidence="6">Pentatricopeptide repeat-containing protein</fullName>
    </recommendedName>
</protein>
<dbReference type="Pfam" id="PF20431">
    <property type="entry name" value="E_motif"/>
    <property type="match status" value="1"/>
</dbReference>
<dbReference type="InterPro" id="IPR011990">
    <property type="entry name" value="TPR-like_helical_dom_sf"/>
</dbReference>
<evidence type="ECO:0000313" key="4">
    <source>
        <dbReference type="EMBL" id="OMO91187.1"/>
    </source>
</evidence>
<dbReference type="OrthoDB" id="670168at2759"/>
<dbReference type="PANTHER" id="PTHR33836:SF7">
    <property type="entry name" value="LOW-TEMPERATURE-INDUCED PROTEIN"/>
    <property type="match status" value="1"/>
</dbReference>
<evidence type="ECO:0008006" key="6">
    <source>
        <dbReference type="Google" id="ProtNLM"/>
    </source>
</evidence>
<feature type="compositionally biased region" description="Polar residues" evidence="1">
    <location>
        <begin position="420"/>
        <end position="435"/>
    </location>
</feature>
<dbReference type="PANTHER" id="PTHR33836">
    <property type="entry name" value="LOW-TEMPERATURE-INDUCED 65 KDA PROTEIN-RELATED"/>
    <property type="match status" value="1"/>
</dbReference>
<organism evidence="4 5">
    <name type="scientific">Corchorus olitorius</name>
    <dbReference type="NCBI Taxonomy" id="93759"/>
    <lineage>
        <taxon>Eukaryota</taxon>
        <taxon>Viridiplantae</taxon>
        <taxon>Streptophyta</taxon>
        <taxon>Embryophyta</taxon>
        <taxon>Tracheophyta</taxon>
        <taxon>Spermatophyta</taxon>
        <taxon>Magnoliopsida</taxon>
        <taxon>eudicotyledons</taxon>
        <taxon>Gunneridae</taxon>
        <taxon>Pentapetalae</taxon>
        <taxon>rosids</taxon>
        <taxon>malvids</taxon>
        <taxon>Malvales</taxon>
        <taxon>Malvaceae</taxon>
        <taxon>Grewioideae</taxon>
        <taxon>Apeibeae</taxon>
        <taxon>Corchorus</taxon>
    </lineage>
</organism>
<sequence>MKQEGIDVDYFTFSSTLGAIGNSSVLERGKQIHALIWKTGHVGFLDNGLKYFELMKTDTMLEPPGVKHYAAVVNLFGKAGYLNEAEAFVNSMPIEPGPSVYKALLSACEVYRNVEIAERSAKRLLELWPNDPGTYVLLSKVLKMVNDWDDAAAEDAETRSPSGHSSSPTFSRSQGVVHDPEDAHYQPKKLTVLAKVKEKARRWRNSFSKRKHGNSDNTTPSWGVRLEDEDNEEDPEYLGAPMYESELAPEGYKEHARQHPRAIPVISEKHILQGNVQSVAEAETKKAAPANFAETDETWKIDSKFQGLSVSAPTASETEKHETNKPGAHEADHKDSNAETDKHALQNDDDSPISPTENKWDKGVSVKEYLKNKLEPGEDERALSRVISDVMSPRRAPGEVGVIEKVKGAVNSLLRREESAQSTMEHSTANSSTDNAEAVMKEENEGRILQAN</sequence>
<dbReference type="Proteomes" id="UP000187203">
    <property type="component" value="Unassembled WGS sequence"/>
</dbReference>
<feature type="compositionally biased region" description="Basic and acidic residues" evidence="1">
    <location>
        <begin position="317"/>
        <end position="346"/>
    </location>
</feature>
<dbReference type="AlphaFoldDB" id="A0A1R3J8S2"/>
<feature type="domain" description="LTI65/LTI78 N-terminal" evidence="3">
    <location>
        <begin position="188"/>
        <end position="246"/>
    </location>
</feature>
<dbReference type="Pfam" id="PF23403">
    <property type="entry name" value="LTI65_LTI78_N"/>
    <property type="match status" value="1"/>
</dbReference>
<dbReference type="Pfam" id="PF23399">
    <property type="entry name" value="LTI65_PGEED"/>
    <property type="match status" value="1"/>
</dbReference>
<evidence type="ECO:0000256" key="1">
    <source>
        <dbReference type="SAM" id="MobiDB-lite"/>
    </source>
</evidence>
<feature type="compositionally biased region" description="Low complexity" evidence="1">
    <location>
        <begin position="159"/>
        <end position="173"/>
    </location>
</feature>
<dbReference type="InterPro" id="IPR057059">
    <property type="entry name" value="LTI65/LTI78_PGEED"/>
</dbReference>
<feature type="domain" description="LTI65/LTI78 PGEED repeat" evidence="2">
    <location>
        <begin position="361"/>
        <end position="391"/>
    </location>
</feature>
<dbReference type="InterPro" id="IPR056605">
    <property type="entry name" value="LTI65_LTI78_N"/>
</dbReference>
<dbReference type="InterPro" id="IPR037491">
    <property type="entry name" value="LTI78/LTI65"/>
</dbReference>
<dbReference type="Gene3D" id="1.25.40.10">
    <property type="entry name" value="Tetratricopeptide repeat domain"/>
    <property type="match status" value="1"/>
</dbReference>